<dbReference type="Proteomes" id="UP001595923">
    <property type="component" value="Unassembled WGS sequence"/>
</dbReference>
<feature type="region of interest" description="Disordered" evidence="1">
    <location>
        <begin position="1"/>
        <end position="114"/>
    </location>
</feature>
<comment type="caution">
    <text evidence="2">The sequence shown here is derived from an EMBL/GenBank/DDBJ whole genome shotgun (WGS) entry which is preliminary data.</text>
</comment>
<feature type="compositionally biased region" description="Basic and acidic residues" evidence="1">
    <location>
        <begin position="52"/>
        <end position="81"/>
    </location>
</feature>
<evidence type="ECO:0000256" key="1">
    <source>
        <dbReference type="SAM" id="MobiDB-lite"/>
    </source>
</evidence>
<protein>
    <recommendedName>
        <fullName evidence="4">DUF5709 domain-containing protein</fullName>
    </recommendedName>
</protein>
<name>A0ABV9DQM3_9ACTN</name>
<dbReference type="EMBL" id="JBHSFQ010000003">
    <property type="protein sequence ID" value="MFC4561151.1"/>
    <property type="molecule type" value="Genomic_DNA"/>
</dbReference>
<evidence type="ECO:0008006" key="4">
    <source>
        <dbReference type="Google" id="ProtNLM"/>
    </source>
</evidence>
<feature type="compositionally biased region" description="Acidic residues" evidence="1">
    <location>
        <begin position="17"/>
        <end position="36"/>
    </location>
</feature>
<organism evidence="2 3">
    <name type="scientific">Nocardiopsis mangrovi</name>
    <dbReference type="NCBI Taxonomy" id="1179818"/>
    <lineage>
        <taxon>Bacteria</taxon>
        <taxon>Bacillati</taxon>
        <taxon>Actinomycetota</taxon>
        <taxon>Actinomycetes</taxon>
        <taxon>Streptosporangiales</taxon>
        <taxon>Nocardiopsidaceae</taxon>
        <taxon>Nocardiopsis</taxon>
    </lineage>
</organism>
<feature type="compositionally biased region" description="Basic and acidic residues" evidence="1">
    <location>
        <begin position="95"/>
        <end position="114"/>
    </location>
</feature>
<gene>
    <name evidence="2" type="ORF">ACFO4E_04690</name>
</gene>
<proteinExistence type="predicted"/>
<evidence type="ECO:0000313" key="3">
    <source>
        <dbReference type="Proteomes" id="UP001595923"/>
    </source>
</evidence>
<accession>A0ABV9DQM3</accession>
<dbReference type="RefSeq" id="WP_378571768.1">
    <property type="nucleotide sequence ID" value="NZ_JBHSFQ010000003.1"/>
</dbReference>
<evidence type="ECO:0000313" key="2">
    <source>
        <dbReference type="EMBL" id="MFC4561151.1"/>
    </source>
</evidence>
<keyword evidence="3" id="KW-1185">Reference proteome</keyword>
<sequence length="114" mass="12527">MSETPDHPADPINADAFDWEDDGLPAQEDTTEDEVLPADHPIAMSEYGTTGTERESGEPLDEALARELPDVQDSDIDRGPENEAITYPEDFPEDPLGHSAEEQAMHQEEEPGLP</sequence>
<reference evidence="3" key="1">
    <citation type="journal article" date="2019" name="Int. J. Syst. Evol. Microbiol.">
        <title>The Global Catalogue of Microorganisms (GCM) 10K type strain sequencing project: providing services to taxonomists for standard genome sequencing and annotation.</title>
        <authorList>
            <consortium name="The Broad Institute Genomics Platform"/>
            <consortium name="The Broad Institute Genome Sequencing Center for Infectious Disease"/>
            <person name="Wu L."/>
            <person name="Ma J."/>
        </authorList>
    </citation>
    <scope>NUCLEOTIDE SEQUENCE [LARGE SCALE GENOMIC DNA]</scope>
    <source>
        <strain evidence="3">XZYJ18</strain>
    </source>
</reference>